<dbReference type="AlphaFoldDB" id="A0A3N4M6S7"/>
<feature type="signal peptide" evidence="1">
    <location>
        <begin position="1"/>
        <end position="24"/>
    </location>
</feature>
<dbReference type="OrthoDB" id="668290at2"/>
<feature type="chain" id="PRO_5018100920" description="TerB family tellurite resistance protein" evidence="1">
    <location>
        <begin position="25"/>
        <end position="198"/>
    </location>
</feature>
<dbReference type="Proteomes" id="UP000279089">
    <property type="component" value="Unassembled WGS sequence"/>
</dbReference>
<dbReference type="EMBL" id="RMBX01000013">
    <property type="protein sequence ID" value="RPD38991.1"/>
    <property type="molecule type" value="Genomic_DNA"/>
</dbReference>
<organism evidence="2 3">
    <name type="scientific">Chitinophaga barathri</name>
    <dbReference type="NCBI Taxonomy" id="1647451"/>
    <lineage>
        <taxon>Bacteria</taxon>
        <taxon>Pseudomonadati</taxon>
        <taxon>Bacteroidota</taxon>
        <taxon>Chitinophagia</taxon>
        <taxon>Chitinophagales</taxon>
        <taxon>Chitinophagaceae</taxon>
        <taxon>Chitinophaga</taxon>
    </lineage>
</organism>
<evidence type="ECO:0000313" key="2">
    <source>
        <dbReference type="EMBL" id="RPD38991.1"/>
    </source>
</evidence>
<reference evidence="3" key="1">
    <citation type="submission" date="2018-11" db="EMBL/GenBank/DDBJ databases">
        <title>Chitinophaga lutea sp.nov., isolate from arsenic contaminated soil.</title>
        <authorList>
            <person name="Zong Y."/>
        </authorList>
    </citation>
    <scope>NUCLEOTIDE SEQUENCE [LARGE SCALE GENOMIC DNA]</scope>
    <source>
        <strain evidence="3">YLT18</strain>
    </source>
</reference>
<evidence type="ECO:0008006" key="4">
    <source>
        <dbReference type="Google" id="ProtNLM"/>
    </source>
</evidence>
<evidence type="ECO:0000256" key="1">
    <source>
        <dbReference type="SAM" id="SignalP"/>
    </source>
</evidence>
<accession>A0A3N4M6S7</accession>
<protein>
    <recommendedName>
        <fullName evidence="4">TerB family tellurite resistance protein</fullName>
    </recommendedName>
</protein>
<comment type="caution">
    <text evidence="2">The sequence shown here is derived from an EMBL/GenBank/DDBJ whole genome shotgun (WGS) entry which is preliminary data.</text>
</comment>
<gene>
    <name evidence="2" type="ORF">EG028_22910</name>
</gene>
<keyword evidence="3" id="KW-1185">Reference proteome</keyword>
<evidence type="ECO:0000313" key="3">
    <source>
        <dbReference type="Proteomes" id="UP000279089"/>
    </source>
</evidence>
<name>A0A3N4M6S7_9BACT</name>
<keyword evidence="1" id="KW-0732">Signal</keyword>
<sequence length="198" mass="22408">MNVNRIHLRLVLFFLLLLPARTFAQSAQTATVTDVTQGLHKWIKGMNTNVDKYFSQDRGAELYDRLEELKFGLSGYLKTRKTLSDSLIRHNAAPGKRDNNALESLKIKMSTVMAQMRGISNLVSEDLRAEGDKLNDEIYNAIYSEQPRFLSHLEAFLAGMEVSKKDLAVESVAAYDRLTESVSLITDLQGKLNRKLKK</sequence>
<dbReference type="RefSeq" id="WP_120518460.1">
    <property type="nucleotide sequence ID" value="NZ_QXZY01000013.1"/>
</dbReference>
<proteinExistence type="predicted"/>